<organism evidence="2">
    <name type="scientific">Acidicaldus sp</name>
    <dbReference type="NCBI Taxonomy" id="1872105"/>
    <lineage>
        <taxon>Bacteria</taxon>
        <taxon>Pseudomonadati</taxon>
        <taxon>Pseudomonadota</taxon>
        <taxon>Alphaproteobacteria</taxon>
        <taxon>Acetobacterales</taxon>
        <taxon>Acetobacteraceae</taxon>
        <taxon>Acidicaldus</taxon>
    </lineage>
</organism>
<evidence type="ECO:0000313" key="2">
    <source>
        <dbReference type="EMBL" id="HGC43617.1"/>
    </source>
</evidence>
<dbReference type="GO" id="GO:0097363">
    <property type="term" value="F:protein O-acetylglucosaminyltransferase activity"/>
    <property type="evidence" value="ECO:0007669"/>
    <property type="project" value="TreeGrafter"/>
</dbReference>
<dbReference type="Pfam" id="PF01075">
    <property type="entry name" value="Glyco_transf_9"/>
    <property type="match status" value="1"/>
</dbReference>
<dbReference type="AlphaFoldDB" id="A0A8J4M6U1"/>
<dbReference type="PANTHER" id="PTHR44366">
    <property type="entry name" value="UDP-N-ACETYLGLUCOSAMINE--PEPTIDE N-ACETYLGLUCOSAMINYLTRANSFERASE 110 KDA SUBUNIT"/>
    <property type="match status" value="1"/>
</dbReference>
<dbReference type="SUPFAM" id="SSF53756">
    <property type="entry name" value="UDP-Glycosyltransferase/glycogen phosphorylase"/>
    <property type="match status" value="1"/>
</dbReference>
<dbReference type="InterPro" id="IPR037919">
    <property type="entry name" value="OGT"/>
</dbReference>
<dbReference type="InterPro" id="IPR002201">
    <property type="entry name" value="Glyco_trans_9"/>
</dbReference>
<dbReference type="SUPFAM" id="SSF48452">
    <property type="entry name" value="TPR-like"/>
    <property type="match status" value="1"/>
</dbReference>
<dbReference type="SMART" id="SM00028">
    <property type="entry name" value="TPR"/>
    <property type="match status" value="3"/>
</dbReference>
<dbReference type="InterPro" id="IPR019734">
    <property type="entry name" value="TPR_rpt"/>
</dbReference>
<dbReference type="Pfam" id="PF13432">
    <property type="entry name" value="TPR_16"/>
    <property type="match status" value="1"/>
</dbReference>
<reference evidence="2" key="1">
    <citation type="journal article" date="2020" name="mSystems">
        <title>Genome- and Community-Level Interaction Insights into Carbon Utilization and Element Cycling Functions of Hydrothermarchaeota in Hydrothermal Sediment.</title>
        <authorList>
            <person name="Zhou Z."/>
            <person name="Liu Y."/>
            <person name="Xu W."/>
            <person name="Pan J."/>
            <person name="Luo Z.H."/>
            <person name="Li M."/>
        </authorList>
    </citation>
    <scope>NUCLEOTIDE SEQUENCE</scope>
    <source>
        <strain evidence="2">SpSt-997</strain>
    </source>
</reference>
<dbReference type="EMBL" id="DTQM01000199">
    <property type="protein sequence ID" value="HGC43617.1"/>
    <property type="molecule type" value="Genomic_DNA"/>
</dbReference>
<feature type="repeat" description="TPR" evidence="1">
    <location>
        <begin position="129"/>
        <end position="162"/>
    </location>
</feature>
<dbReference type="InterPro" id="IPR011990">
    <property type="entry name" value="TPR-like_helical_dom_sf"/>
</dbReference>
<dbReference type="PROSITE" id="PS50005">
    <property type="entry name" value="TPR"/>
    <property type="match status" value="1"/>
</dbReference>
<dbReference type="PANTHER" id="PTHR44366:SF1">
    <property type="entry name" value="UDP-N-ACETYLGLUCOSAMINE--PEPTIDE N-ACETYLGLUCOSAMINYLTRANSFERASE 110 KDA SUBUNIT"/>
    <property type="match status" value="1"/>
</dbReference>
<name>A0A8J4M6U1_9PROT</name>
<keyword evidence="1" id="KW-0802">TPR repeat</keyword>
<sequence>MDKAVTEPPPAPSSAADQARAARLKALHEQVQRAEQALGAKRFGEAAGICQDVLEGAPEYPPALALLGAIFGHRGDLGRAVAHIEQALSRQPGVAAWHSNLSGLYRLLYRFDDAVTAAAEAVRLQPSVARFRVNLGKALMDRGERARAIEEFLAAIGLEASHPEAHLAIGQILLASGEMKPGWVEYEWRNQLEQAKGMLPKMATPAWNGMRLPKDRVLLIGDQGYGDTLQFVRYAPQVAARCGEVVLGCSPDLAPLLRSVRGITTCHSRWDEIPPHRAHCLLSSLPGIFGTEIATIPTEIPYLSIDAALIRDWAERFAQALPPASLRIGVAWAGRPTHPNDRRRSMRLADLAPLAAVPGAAFVSLQHKFPAADNAARETLPGMLDISEALTDFAATAAAIINLDLVVCVDTSVGHLAGALGKPVWLMLASPADWRWMLERADTPWYPSMRLFRQGRPGEWQAVTSAVASSLASLPRRR</sequence>
<comment type="caution">
    <text evidence="2">The sequence shown here is derived from an EMBL/GenBank/DDBJ whole genome shotgun (WGS) entry which is preliminary data.</text>
</comment>
<gene>
    <name evidence="2" type="ORF">ENY07_10420</name>
</gene>
<evidence type="ECO:0000256" key="1">
    <source>
        <dbReference type="PROSITE-ProRule" id="PRU00339"/>
    </source>
</evidence>
<protein>
    <submittedName>
        <fullName evidence="2">Tetratricopeptide repeat protein</fullName>
    </submittedName>
</protein>
<dbReference type="Gene3D" id="1.25.40.10">
    <property type="entry name" value="Tetratricopeptide repeat domain"/>
    <property type="match status" value="1"/>
</dbReference>
<accession>A0A8J4M6U1</accession>
<dbReference type="Gene3D" id="3.40.50.2000">
    <property type="entry name" value="Glycogen Phosphorylase B"/>
    <property type="match status" value="1"/>
</dbReference>
<proteinExistence type="predicted"/>
<dbReference type="GO" id="GO:0006493">
    <property type="term" value="P:protein O-linked glycosylation"/>
    <property type="evidence" value="ECO:0007669"/>
    <property type="project" value="InterPro"/>
</dbReference>